<gene>
    <name evidence="4" type="ordered locus">Snas_2570</name>
</gene>
<name>D3Q675_STANL</name>
<keyword evidence="5" id="KW-1185">Reference proteome</keyword>
<dbReference type="OrthoDB" id="9804819at2"/>
<dbReference type="SUPFAM" id="SSF52540">
    <property type="entry name" value="P-loop containing nucleoside triphosphate hydrolases"/>
    <property type="match status" value="1"/>
</dbReference>
<dbReference type="RefSeq" id="WP_013017821.1">
    <property type="nucleotide sequence ID" value="NC_013947.1"/>
</dbReference>
<dbReference type="InterPro" id="IPR003593">
    <property type="entry name" value="AAA+_ATPase"/>
</dbReference>
<proteinExistence type="predicted"/>
<evidence type="ECO:0000313" key="4">
    <source>
        <dbReference type="EMBL" id="ADD42250.1"/>
    </source>
</evidence>
<keyword evidence="1" id="KW-0547">Nucleotide-binding</keyword>
<dbReference type="InterPro" id="IPR003439">
    <property type="entry name" value="ABC_transporter-like_ATP-bd"/>
</dbReference>
<dbReference type="GO" id="GO:0016887">
    <property type="term" value="F:ATP hydrolysis activity"/>
    <property type="evidence" value="ECO:0007669"/>
    <property type="project" value="InterPro"/>
</dbReference>
<protein>
    <submittedName>
        <fullName evidence="4">ABC transporter related protein</fullName>
    </submittedName>
</protein>
<evidence type="ECO:0000259" key="3">
    <source>
        <dbReference type="PROSITE" id="PS50893"/>
    </source>
</evidence>
<evidence type="ECO:0000256" key="1">
    <source>
        <dbReference type="ARBA" id="ARBA00022741"/>
    </source>
</evidence>
<dbReference type="InterPro" id="IPR027417">
    <property type="entry name" value="P-loop_NTPase"/>
</dbReference>
<feature type="domain" description="ABC transporter" evidence="3">
    <location>
        <begin position="5"/>
        <end position="230"/>
    </location>
</feature>
<sequence length="292" mass="31779">MNFGIDVTGLCLDYGDTRALDDMTFSIAGGKIVGLLGRNGSGKTSLVSVLAAYRPETAGEVRVNGQRPFENAAVMSGVCLIREGGDVSDTSRVSTVLDFAARYRASWDWELANKLVDRFELPLRKRVRALSRGTKSALGVVLGMASRAPLTIFDEVHLGMDAPSRYAFYEELLADYLAHPRTFILSTHLIEEVSSLFEEVLIIDKGQVVLHEPTEDVRERGVAVTGPAAAVDTFTEGLTVLNRQQLGGSAQVTVFGELSDDRQRAAKTAGLELGPVPLQDLFVHLTKPRERT</sequence>
<reference evidence="4 5" key="1">
    <citation type="journal article" date="2009" name="Stand. Genomic Sci.">
        <title>Complete genome sequence of Stackebrandtia nassauensis type strain (LLR-40K-21).</title>
        <authorList>
            <person name="Munk C."/>
            <person name="Lapidus A."/>
            <person name="Copeland A."/>
            <person name="Jando M."/>
            <person name="Mayilraj S."/>
            <person name="Glavina Del Rio T."/>
            <person name="Nolan M."/>
            <person name="Chen F."/>
            <person name="Lucas S."/>
            <person name="Tice H."/>
            <person name="Cheng J.F."/>
            <person name="Han C."/>
            <person name="Detter J.C."/>
            <person name="Bruce D."/>
            <person name="Goodwin L."/>
            <person name="Chain P."/>
            <person name="Pitluck S."/>
            <person name="Goker M."/>
            <person name="Ovchinikova G."/>
            <person name="Pati A."/>
            <person name="Ivanova N."/>
            <person name="Mavromatis K."/>
            <person name="Chen A."/>
            <person name="Palaniappan K."/>
            <person name="Land M."/>
            <person name="Hauser L."/>
            <person name="Chang Y.J."/>
            <person name="Jeffries C.D."/>
            <person name="Bristow J."/>
            <person name="Eisen J.A."/>
            <person name="Markowitz V."/>
            <person name="Hugenholtz P."/>
            <person name="Kyrpides N.C."/>
            <person name="Klenk H.P."/>
        </authorList>
    </citation>
    <scope>NUCLEOTIDE SEQUENCE [LARGE SCALE GENOMIC DNA]</scope>
    <source>
        <strain evidence="5">DSM 44728 / CIP 108903 / NRRL B-16338 / NBRC 102104 / LLR-40K-21</strain>
    </source>
</reference>
<accession>D3Q675</accession>
<dbReference type="PROSITE" id="PS50893">
    <property type="entry name" value="ABC_TRANSPORTER_2"/>
    <property type="match status" value="1"/>
</dbReference>
<dbReference type="Pfam" id="PF00005">
    <property type="entry name" value="ABC_tran"/>
    <property type="match status" value="1"/>
</dbReference>
<dbReference type="AlphaFoldDB" id="D3Q675"/>
<dbReference type="PANTHER" id="PTHR43158">
    <property type="entry name" value="SKFA PEPTIDE EXPORT ATP-BINDING PROTEIN SKFE"/>
    <property type="match status" value="1"/>
</dbReference>
<dbReference type="Proteomes" id="UP000000844">
    <property type="component" value="Chromosome"/>
</dbReference>
<keyword evidence="2" id="KW-0067">ATP-binding</keyword>
<dbReference type="STRING" id="446470.Snas_2570"/>
<evidence type="ECO:0000313" key="5">
    <source>
        <dbReference type="Proteomes" id="UP000000844"/>
    </source>
</evidence>
<dbReference type="KEGG" id="sna:Snas_2570"/>
<dbReference type="HOGENOM" id="CLU_000604_1_2_11"/>
<dbReference type="Gene3D" id="3.40.50.300">
    <property type="entry name" value="P-loop containing nucleotide triphosphate hydrolases"/>
    <property type="match status" value="1"/>
</dbReference>
<dbReference type="eggNOG" id="COG1131">
    <property type="taxonomic scope" value="Bacteria"/>
</dbReference>
<dbReference type="PANTHER" id="PTHR43158:SF5">
    <property type="entry name" value="ABC TRANSPORTER, ATP-BINDING PROTEIN"/>
    <property type="match status" value="1"/>
</dbReference>
<dbReference type="GO" id="GO:0005524">
    <property type="term" value="F:ATP binding"/>
    <property type="evidence" value="ECO:0007669"/>
    <property type="project" value="UniProtKB-KW"/>
</dbReference>
<evidence type="ECO:0000256" key="2">
    <source>
        <dbReference type="ARBA" id="ARBA00022840"/>
    </source>
</evidence>
<dbReference type="EMBL" id="CP001778">
    <property type="protein sequence ID" value="ADD42250.1"/>
    <property type="molecule type" value="Genomic_DNA"/>
</dbReference>
<dbReference type="SMART" id="SM00382">
    <property type="entry name" value="AAA"/>
    <property type="match status" value="1"/>
</dbReference>
<organism evidence="4 5">
    <name type="scientific">Stackebrandtia nassauensis (strain DSM 44728 / CIP 108903 / NRRL B-16338 / NBRC 102104 / LLR-40K-21)</name>
    <dbReference type="NCBI Taxonomy" id="446470"/>
    <lineage>
        <taxon>Bacteria</taxon>
        <taxon>Bacillati</taxon>
        <taxon>Actinomycetota</taxon>
        <taxon>Actinomycetes</taxon>
        <taxon>Glycomycetales</taxon>
        <taxon>Glycomycetaceae</taxon>
        <taxon>Stackebrandtia</taxon>
    </lineage>
</organism>